<proteinExistence type="predicted"/>
<dbReference type="EnsemblMetazoa" id="RPRC009000-RA">
    <property type="protein sequence ID" value="RPRC009000-PA"/>
    <property type="gene ID" value="RPRC009000"/>
</dbReference>
<organism evidence="1 2">
    <name type="scientific">Rhodnius prolixus</name>
    <name type="common">Triatomid bug</name>
    <dbReference type="NCBI Taxonomy" id="13249"/>
    <lineage>
        <taxon>Eukaryota</taxon>
        <taxon>Metazoa</taxon>
        <taxon>Ecdysozoa</taxon>
        <taxon>Arthropoda</taxon>
        <taxon>Hexapoda</taxon>
        <taxon>Insecta</taxon>
        <taxon>Pterygota</taxon>
        <taxon>Neoptera</taxon>
        <taxon>Paraneoptera</taxon>
        <taxon>Hemiptera</taxon>
        <taxon>Heteroptera</taxon>
        <taxon>Panheteroptera</taxon>
        <taxon>Cimicomorpha</taxon>
        <taxon>Reduviidae</taxon>
        <taxon>Triatominae</taxon>
        <taxon>Rhodnius</taxon>
    </lineage>
</organism>
<dbReference type="PANTHER" id="PTHR47331">
    <property type="entry name" value="PHD-TYPE DOMAIN-CONTAINING PROTEIN"/>
    <property type="match status" value="1"/>
</dbReference>
<dbReference type="EMBL" id="ACPB03029637">
    <property type="status" value="NOT_ANNOTATED_CDS"/>
    <property type="molecule type" value="Genomic_DNA"/>
</dbReference>
<dbReference type="OMA" id="PACTERY"/>
<dbReference type="Proteomes" id="UP000015103">
    <property type="component" value="Unassembled WGS sequence"/>
</dbReference>
<evidence type="ECO:0000313" key="1">
    <source>
        <dbReference type="EnsemblMetazoa" id="RPRC009000-PA"/>
    </source>
</evidence>
<dbReference type="InParanoid" id="T1HY80"/>
<name>T1HY80_RHOPR</name>
<dbReference type="AlphaFoldDB" id="T1HY80"/>
<dbReference type="VEuPathDB" id="VectorBase:RPRC009000"/>
<dbReference type="STRING" id="13249.T1HY80"/>
<sequence length="349" mass="38733">NVKGTPPNFNCPVCKVSHTLYQCNQFRKMSAEEKIASLKDWTGCTNCLSRKHLSKNCPSTRRCQTCGQAHHSWLHQASIGENHPRSTMPAADPQSEIALGSLSKRGEVLLGTALIDIQDISGTFQSIRIVTDSGSQHSFITESCVQKLGLQIEPCGDNISGIGQVPLNNILGKIPCKLRPTGNASFSFLLKTEAIVVPRITGDLPHVALPSSTQVCFQKYVLADPEYWNPGRVEFLLGGDLFYDIITGRPIMISDEIPRLIPTIFGYIIGGPVRNIPSPLETSVFLIQDDKQLKDALTKFWEVEEVPPRQLLSEEEKFCEDHFASTHYRLPSGRYVVSLPLKETMVDLE</sequence>
<dbReference type="Gene3D" id="2.40.70.10">
    <property type="entry name" value="Acid Proteases"/>
    <property type="match status" value="1"/>
</dbReference>
<keyword evidence="2" id="KW-1185">Reference proteome</keyword>
<dbReference type="eggNOG" id="KOG0017">
    <property type="taxonomic scope" value="Eukaryota"/>
</dbReference>
<protein>
    <submittedName>
        <fullName evidence="1">DUF1758 domain-containing protein</fullName>
    </submittedName>
</protein>
<accession>T1HY80</accession>
<evidence type="ECO:0000313" key="2">
    <source>
        <dbReference type="Proteomes" id="UP000015103"/>
    </source>
</evidence>
<dbReference type="InterPro" id="IPR021109">
    <property type="entry name" value="Peptidase_aspartic_dom_sf"/>
</dbReference>
<dbReference type="PANTHER" id="PTHR47331:SF5">
    <property type="entry name" value="RIBONUCLEASE H"/>
    <property type="match status" value="1"/>
</dbReference>
<dbReference type="HOGENOM" id="CLU_863998_0_0_1"/>
<reference evidence="1" key="1">
    <citation type="submission" date="2015-05" db="UniProtKB">
        <authorList>
            <consortium name="EnsemblMetazoa"/>
        </authorList>
    </citation>
    <scope>IDENTIFICATION</scope>
</reference>